<evidence type="ECO:0000259" key="1">
    <source>
        <dbReference type="SMART" id="SM00829"/>
    </source>
</evidence>
<dbReference type="Gene3D" id="3.90.180.10">
    <property type="entry name" value="Medium-chain alcohol dehydrogenases, catalytic domain"/>
    <property type="match status" value="1"/>
</dbReference>
<reference evidence="2" key="1">
    <citation type="submission" date="2024-05" db="EMBL/GenBank/DDBJ databases">
        <authorList>
            <person name="Kim S."/>
            <person name="Heo J."/>
            <person name="Choi H."/>
            <person name="Choi Y."/>
            <person name="Kwon S.-W."/>
            <person name="Kim Y."/>
        </authorList>
    </citation>
    <scope>NUCLEOTIDE SEQUENCE</scope>
    <source>
        <strain evidence="2">KACC 23698</strain>
    </source>
</reference>
<dbReference type="InterPro" id="IPR013154">
    <property type="entry name" value="ADH-like_N"/>
</dbReference>
<accession>A0AAU7JCC6</accession>
<dbReference type="AlphaFoldDB" id="A0AAU7JCC6"/>
<feature type="domain" description="Enoyl reductase (ER)" evidence="1">
    <location>
        <begin position="10"/>
        <end position="322"/>
    </location>
</feature>
<dbReference type="SMART" id="SM00829">
    <property type="entry name" value="PKS_ER"/>
    <property type="match status" value="1"/>
</dbReference>
<dbReference type="SUPFAM" id="SSF51735">
    <property type="entry name" value="NAD(P)-binding Rossmann-fold domains"/>
    <property type="match status" value="1"/>
</dbReference>
<dbReference type="SUPFAM" id="SSF50129">
    <property type="entry name" value="GroES-like"/>
    <property type="match status" value="1"/>
</dbReference>
<name>A0AAU7JCC6_9HYPH</name>
<dbReference type="InterPro" id="IPR011032">
    <property type="entry name" value="GroES-like_sf"/>
</dbReference>
<sequence length="324" mass="33820">MRTVLCRAFGPPESLTVEDLPDPTPGPGTVLVDVACTALNFFDTLIIQNRYQVRPELPFSPGAEFAGRVAALGEGVEGFQIGQRVAGYVGYGACRTKVVAPAGRLIPVPDGLPDEVAAGLLVTYGTSLHALQDRARLQPGETLAVLGAAGGVGLAAVELGAILGAKVIACASSADKLALARQHGADETFDYSAGDLKEGLKSLTGGKGVDVVYDPVGGDLSELALRAIAWKGRFLVVGFAAGDIPRIPLNLMLLKGCDVQGVFWGAFADKEPARNAANIRQIFAWAAEGRLKAHASTILPLDQTAQAIRLLADRKATGKVLVRM</sequence>
<dbReference type="RefSeq" id="WP_406854750.1">
    <property type="nucleotide sequence ID" value="NZ_CP157484.1"/>
</dbReference>
<dbReference type="PANTHER" id="PTHR43677:SF4">
    <property type="entry name" value="QUINONE OXIDOREDUCTASE-LIKE PROTEIN 2"/>
    <property type="match status" value="1"/>
</dbReference>
<evidence type="ECO:0000313" key="2">
    <source>
        <dbReference type="EMBL" id="XBO37923.1"/>
    </source>
</evidence>
<dbReference type="CDD" id="cd08241">
    <property type="entry name" value="QOR1"/>
    <property type="match status" value="1"/>
</dbReference>
<organism evidence="2">
    <name type="scientific">Alsobacter sp. KACC 23698</name>
    <dbReference type="NCBI Taxonomy" id="3149229"/>
    <lineage>
        <taxon>Bacteria</taxon>
        <taxon>Pseudomonadati</taxon>
        <taxon>Pseudomonadota</taxon>
        <taxon>Alphaproteobacteria</taxon>
        <taxon>Hyphomicrobiales</taxon>
        <taxon>Alsobacteraceae</taxon>
        <taxon>Alsobacter</taxon>
    </lineage>
</organism>
<dbReference type="GO" id="GO:0016491">
    <property type="term" value="F:oxidoreductase activity"/>
    <property type="evidence" value="ECO:0007669"/>
    <property type="project" value="UniProtKB-KW"/>
</dbReference>
<dbReference type="InterPro" id="IPR036291">
    <property type="entry name" value="NAD(P)-bd_dom_sf"/>
</dbReference>
<dbReference type="InterPro" id="IPR013149">
    <property type="entry name" value="ADH-like_C"/>
</dbReference>
<proteinExistence type="predicted"/>
<dbReference type="InterPro" id="IPR051397">
    <property type="entry name" value="Zn-ADH-like_protein"/>
</dbReference>
<dbReference type="Pfam" id="PF00107">
    <property type="entry name" value="ADH_zinc_N"/>
    <property type="match status" value="1"/>
</dbReference>
<protein>
    <submittedName>
        <fullName evidence="2">NADPH:quinone oxidoreductase family protein</fullName>
        <ecNumber evidence="2">1.-.-.-</ecNumber>
    </submittedName>
</protein>
<dbReference type="InterPro" id="IPR020843">
    <property type="entry name" value="ER"/>
</dbReference>
<dbReference type="Gene3D" id="3.40.50.720">
    <property type="entry name" value="NAD(P)-binding Rossmann-like Domain"/>
    <property type="match status" value="1"/>
</dbReference>
<gene>
    <name evidence="2" type="ORF">ABEG18_19690</name>
</gene>
<dbReference type="EMBL" id="CP157484">
    <property type="protein sequence ID" value="XBO37923.1"/>
    <property type="molecule type" value="Genomic_DNA"/>
</dbReference>
<dbReference type="EC" id="1.-.-.-" evidence="2"/>
<keyword evidence="2" id="KW-0560">Oxidoreductase</keyword>
<dbReference type="PANTHER" id="PTHR43677">
    <property type="entry name" value="SHORT-CHAIN DEHYDROGENASE/REDUCTASE"/>
    <property type="match status" value="1"/>
</dbReference>
<dbReference type="Pfam" id="PF08240">
    <property type="entry name" value="ADH_N"/>
    <property type="match status" value="1"/>
</dbReference>